<proteinExistence type="predicted"/>
<evidence type="ECO:0000256" key="1">
    <source>
        <dbReference type="SAM" id="SignalP"/>
    </source>
</evidence>
<dbReference type="RefSeq" id="WP_237874996.1">
    <property type="nucleotide sequence ID" value="NZ_JAKLTR010000013.1"/>
</dbReference>
<accession>A0ABS9KVV8</accession>
<feature type="chain" id="PRO_5047449822" evidence="1">
    <location>
        <begin position="26"/>
        <end position="162"/>
    </location>
</feature>
<comment type="caution">
    <text evidence="2">The sequence shown here is derived from an EMBL/GenBank/DDBJ whole genome shotgun (WGS) entry which is preliminary data.</text>
</comment>
<name>A0ABS9KVV8_9BACT</name>
<evidence type="ECO:0000313" key="3">
    <source>
        <dbReference type="Proteomes" id="UP001165367"/>
    </source>
</evidence>
<feature type="signal peptide" evidence="1">
    <location>
        <begin position="1"/>
        <end position="25"/>
    </location>
</feature>
<sequence>MNYHKPTGIRLIYAICLFASLSLKAQDSKTKAPLREPDYNKSKIFNSLPASIEVSDLDLQTLVAPGTRKSQEISLPLASGKLSPFTGKVAYAFSNERMRTVTVQSTSFNGAVLTLSSVPKSDGTVRYTGRIFSYQHGDAFELQQKGDHYYWIKKNLYEMMAE</sequence>
<gene>
    <name evidence="2" type="ORF">LZZ85_19325</name>
</gene>
<evidence type="ECO:0000313" key="2">
    <source>
        <dbReference type="EMBL" id="MCG2616460.1"/>
    </source>
</evidence>
<dbReference type="EMBL" id="JAKLTR010000013">
    <property type="protein sequence ID" value="MCG2616460.1"/>
    <property type="molecule type" value="Genomic_DNA"/>
</dbReference>
<dbReference type="Proteomes" id="UP001165367">
    <property type="component" value="Unassembled WGS sequence"/>
</dbReference>
<organism evidence="2 3">
    <name type="scientific">Terrimonas ginsenosidimutans</name>
    <dbReference type="NCBI Taxonomy" id="2908004"/>
    <lineage>
        <taxon>Bacteria</taxon>
        <taxon>Pseudomonadati</taxon>
        <taxon>Bacteroidota</taxon>
        <taxon>Chitinophagia</taxon>
        <taxon>Chitinophagales</taxon>
        <taxon>Chitinophagaceae</taxon>
        <taxon>Terrimonas</taxon>
    </lineage>
</organism>
<reference evidence="2" key="1">
    <citation type="submission" date="2022-01" db="EMBL/GenBank/DDBJ databases">
        <authorList>
            <person name="Jo J.-H."/>
            <person name="Im W.-T."/>
        </authorList>
    </citation>
    <scope>NUCLEOTIDE SEQUENCE</scope>
    <source>
        <strain evidence="2">NA20</strain>
    </source>
</reference>
<keyword evidence="1" id="KW-0732">Signal</keyword>
<protein>
    <submittedName>
        <fullName evidence="2">Uncharacterized protein</fullName>
    </submittedName>
</protein>
<keyword evidence="3" id="KW-1185">Reference proteome</keyword>